<accession>A0A5B7GSH3</accession>
<feature type="region of interest" description="Disordered" evidence="1">
    <location>
        <begin position="96"/>
        <end position="130"/>
    </location>
</feature>
<sequence length="130" mass="14457">MSGDRERLRLPLITRPHDTRRLGGHRFRLSISFGYTQVTLRPQVTSPSLIEPHETSTRPQPTPIRPQAPISPNRAPICLNTVSTNTKKGTTTLTCIAKHNTPPQPAPSQPITSPTRLVKPHRCPNRTFSA</sequence>
<dbReference type="Proteomes" id="UP000324222">
    <property type="component" value="Unassembled WGS sequence"/>
</dbReference>
<comment type="caution">
    <text evidence="2">The sequence shown here is derived from an EMBL/GenBank/DDBJ whole genome shotgun (WGS) entry which is preliminary data.</text>
</comment>
<feature type="region of interest" description="Disordered" evidence="1">
    <location>
        <begin position="44"/>
        <end position="75"/>
    </location>
</feature>
<evidence type="ECO:0000256" key="1">
    <source>
        <dbReference type="SAM" id="MobiDB-lite"/>
    </source>
</evidence>
<evidence type="ECO:0000313" key="3">
    <source>
        <dbReference type="Proteomes" id="UP000324222"/>
    </source>
</evidence>
<gene>
    <name evidence="2" type="ORF">E2C01_053981</name>
</gene>
<dbReference type="AlphaFoldDB" id="A0A5B7GSH3"/>
<proteinExistence type="predicted"/>
<keyword evidence="3" id="KW-1185">Reference proteome</keyword>
<dbReference type="EMBL" id="VSRR010017016">
    <property type="protein sequence ID" value="MPC59948.1"/>
    <property type="molecule type" value="Genomic_DNA"/>
</dbReference>
<name>A0A5B7GSH3_PORTR</name>
<reference evidence="2 3" key="1">
    <citation type="submission" date="2019-05" db="EMBL/GenBank/DDBJ databases">
        <title>Another draft genome of Portunus trituberculatus and its Hox gene families provides insights of decapod evolution.</title>
        <authorList>
            <person name="Jeong J.-H."/>
            <person name="Song I."/>
            <person name="Kim S."/>
            <person name="Choi T."/>
            <person name="Kim D."/>
            <person name="Ryu S."/>
            <person name="Kim W."/>
        </authorList>
    </citation>
    <scope>NUCLEOTIDE SEQUENCE [LARGE SCALE GENOMIC DNA]</scope>
    <source>
        <tissue evidence="2">Muscle</tissue>
    </source>
</reference>
<evidence type="ECO:0000313" key="2">
    <source>
        <dbReference type="EMBL" id="MPC59948.1"/>
    </source>
</evidence>
<protein>
    <submittedName>
        <fullName evidence="2">Uncharacterized protein</fullName>
    </submittedName>
</protein>
<organism evidence="2 3">
    <name type="scientific">Portunus trituberculatus</name>
    <name type="common">Swimming crab</name>
    <name type="synonym">Neptunus trituberculatus</name>
    <dbReference type="NCBI Taxonomy" id="210409"/>
    <lineage>
        <taxon>Eukaryota</taxon>
        <taxon>Metazoa</taxon>
        <taxon>Ecdysozoa</taxon>
        <taxon>Arthropoda</taxon>
        <taxon>Crustacea</taxon>
        <taxon>Multicrustacea</taxon>
        <taxon>Malacostraca</taxon>
        <taxon>Eumalacostraca</taxon>
        <taxon>Eucarida</taxon>
        <taxon>Decapoda</taxon>
        <taxon>Pleocyemata</taxon>
        <taxon>Brachyura</taxon>
        <taxon>Eubrachyura</taxon>
        <taxon>Portunoidea</taxon>
        <taxon>Portunidae</taxon>
        <taxon>Portuninae</taxon>
        <taxon>Portunus</taxon>
    </lineage>
</organism>